<dbReference type="AlphaFoldDB" id="A0A4R2L5U9"/>
<dbReference type="GO" id="GO:0051991">
    <property type="term" value="F:UDP-N-acetyl-D-glucosamine:N-acetylmuramoyl-L-alanyl-D-glutamyl-meso-2,6-diaminopimelyl-D-alanyl-D-alanine-diphosphoundecaprenol 4-beta-N-acetylglucosaminlytransferase activity"/>
    <property type="evidence" value="ECO:0007669"/>
    <property type="project" value="RHEA"/>
</dbReference>
<evidence type="ECO:0000256" key="1">
    <source>
        <dbReference type="ARBA" id="ARBA00022475"/>
    </source>
</evidence>
<accession>A0A4R2L5U9</accession>
<dbReference type="GO" id="GO:0051301">
    <property type="term" value="P:cell division"/>
    <property type="evidence" value="ECO:0007669"/>
    <property type="project" value="UniProtKB-KW"/>
</dbReference>
<dbReference type="Pfam" id="PF04101">
    <property type="entry name" value="Glyco_tran_28_C"/>
    <property type="match status" value="1"/>
</dbReference>
<evidence type="ECO:0000256" key="8">
    <source>
        <dbReference type="ARBA" id="ARBA00023306"/>
    </source>
</evidence>
<keyword evidence="7 10" id="KW-0472">Membrane</keyword>
<keyword evidence="6 10" id="KW-0573">Peptidoglycan synthesis</keyword>
<gene>
    <name evidence="10" type="primary">murG</name>
    <name evidence="13" type="ORF">EV214_10224</name>
</gene>
<dbReference type="Pfam" id="PF03033">
    <property type="entry name" value="Glyco_transf_28"/>
    <property type="match status" value="1"/>
</dbReference>
<evidence type="ECO:0000256" key="9">
    <source>
        <dbReference type="ARBA" id="ARBA00023316"/>
    </source>
</evidence>
<dbReference type="GO" id="GO:0005975">
    <property type="term" value="P:carbohydrate metabolic process"/>
    <property type="evidence" value="ECO:0007669"/>
    <property type="project" value="InterPro"/>
</dbReference>
<dbReference type="GO" id="GO:0050511">
    <property type="term" value="F:undecaprenyldiphospho-muramoylpentapeptide beta-N-acetylglucosaminyltransferase activity"/>
    <property type="evidence" value="ECO:0007669"/>
    <property type="project" value="UniProtKB-UniRule"/>
</dbReference>
<dbReference type="InterPro" id="IPR007235">
    <property type="entry name" value="Glyco_trans_28_C"/>
</dbReference>
<keyword evidence="4 10" id="KW-0808">Transferase</keyword>
<dbReference type="InterPro" id="IPR004276">
    <property type="entry name" value="GlycoTrans_28_N"/>
</dbReference>
<protein>
    <recommendedName>
        <fullName evidence="10">UDP-N-acetylglucosamine--N-acetylmuramyl-(pentapeptide) pyrophosphoryl-undecaprenol N-acetylglucosamine transferase</fullName>
        <ecNumber evidence="10">2.4.1.227</ecNumber>
    </recommendedName>
    <alternativeName>
        <fullName evidence="10">Undecaprenyl-PP-MurNAc-pentapeptide-UDPGlcNAc GlcNAc transferase</fullName>
    </alternativeName>
</protein>
<dbReference type="GO" id="GO:0071555">
    <property type="term" value="P:cell wall organization"/>
    <property type="evidence" value="ECO:0007669"/>
    <property type="project" value="UniProtKB-KW"/>
</dbReference>
<sequence>MKILISGGGTGGHIYPAIAIANKIKQEIKGVKILFVGTERGLESQLVPNAGYRLKTITVSGFKRRLSLDTLKSIKDLFFGLKDAIKIIHQFKPDLVIGTGGYVCGPVVFIASLFNIKTVIHEQNVIPGVTNKMLGKFVKRVLVSFEESKQYFNHSSKVIVTGNPVRNDFIDVRKEQSRKALGIDENRFVVMAFGGSRGAEKINETMANVLKNFNGNHKISIIHVTGSKHYEGILKSLNQNNFEIKKNIMIKEYIYDMAKFMGACDLIIGRAGAITLAEITAMGLPSILIPSPYVANNHQEYNAKVLEKNGASVLVHEKDLTDKKIINLVNQFSKDPDLLKEMACKSKALAKPNATDMIYTDILNLIET</sequence>
<dbReference type="InterPro" id="IPR006009">
    <property type="entry name" value="GlcNAc_MurG"/>
</dbReference>
<evidence type="ECO:0000256" key="3">
    <source>
        <dbReference type="ARBA" id="ARBA00022676"/>
    </source>
</evidence>
<evidence type="ECO:0000256" key="4">
    <source>
        <dbReference type="ARBA" id="ARBA00022679"/>
    </source>
</evidence>
<dbReference type="EC" id="2.4.1.227" evidence="10"/>
<evidence type="ECO:0000256" key="5">
    <source>
        <dbReference type="ARBA" id="ARBA00022960"/>
    </source>
</evidence>
<proteinExistence type="inferred from homology"/>
<evidence type="ECO:0000259" key="12">
    <source>
        <dbReference type="Pfam" id="PF04101"/>
    </source>
</evidence>
<dbReference type="PANTHER" id="PTHR21015:SF22">
    <property type="entry name" value="GLYCOSYLTRANSFERASE"/>
    <property type="match status" value="1"/>
</dbReference>
<comment type="caution">
    <text evidence="10">Lacks conserved residue(s) required for the propagation of feature annotation.</text>
</comment>
<feature type="binding site" evidence="10">
    <location>
        <position position="166"/>
    </location>
    <ligand>
        <name>UDP-N-acetyl-alpha-D-glucosamine</name>
        <dbReference type="ChEBI" id="CHEBI:57705"/>
    </ligand>
</feature>
<feature type="binding site" evidence="10">
    <location>
        <begin position="10"/>
        <end position="12"/>
    </location>
    <ligand>
        <name>UDP-N-acetyl-alpha-D-glucosamine</name>
        <dbReference type="ChEBI" id="CHEBI:57705"/>
    </ligand>
</feature>
<feature type="domain" description="Glycosyl transferase family 28 C-terminal" evidence="12">
    <location>
        <begin position="189"/>
        <end position="354"/>
    </location>
</feature>
<keyword evidence="9 10" id="KW-0961">Cell wall biogenesis/degradation</keyword>
<dbReference type="GO" id="GO:0005886">
    <property type="term" value="C:plasma membrane"/>
    <property type="evidence" value="ECO:0007669"/>
    <property type="project" value="UniProtKB-SubCell"/>
</dbReference>
<keyword evidence="3 10" id="KW-0328">Glycosyltransferase</keyword>
<dbReference type="RefSeq" id="WP_132242092.1">
    <property type="nucleotide sequence ID" value="NZ_SLWV01000002.1"/>
</dbReference>
<evidence type="ECO:0000313" key="13">
    <source>
        <dbReference type="EMBL" id="TCO79306.1"/>
    </source>
</evidence>
<comment type="caution">
    <text evidence="13">The sequence shown here is derived from an EMBL/GenBank/DDBJ whole genome shotgun (WGS) entry which is preliminary data.</text>
</comment>
<dbReference type="Gene3D" id="3.40.50.2000">
    <property type="entry name" value="Glycogen Phosphorylase B"/>
    <property type="match status" value="2"/>
</dbReference>
<comment type="function">
    <text evidence="10">Cell wall formation. Catalyzes the transfer of a GlcNAc subunit on undecaprenyl-pyrophosphoryl-MurNAc-pentapeptide (lipid intermediate I) to form undecaprenyl-pyrophosphoryl-MurNAc-(pentapeptide)GlcNAc (lipid intermediate II).</text>
</comment>
<dbReference type="GO" id="GO:0009252">
    <property type="term" value="P:peptidoglycan biosynthetic process"/>
    <property type="evidence" value="ECO:0007669"/>
    <property type="project" value="UniProtKB-UniRule"/>
</dbReference>
<evidence type="ECO:0000256" key="10">
    <source>
        <dbReference type="HAMAP-Rule" id="MF_00033"/>
    </source>
</evidence>
<comment type="subcellular location">
    <subcellularLocation>
        <location evidence="10">Cell membrane</location>
        <topology evidence="10">Peripheral membrane protein</topology>
        <orientation evidence="10">Cytoplasmic side</orientation>
    </subcellularLocation>
</comment>
<dbReference type="UniPathway" id="UPA00219"/>
<evidence type="ECO:0000256" key="2">
    <source>
        <dbReference type="ARBA" id="ARBA00022618"/>
    </source>
</evidence>
<feature type="binding site" evidence="10">
    <location>
        <position position="254"/>
    </location>
    <ligand>
        <name>UDP-N-acetyl-alpha-D-glucosamine</name>
        <dbReference type="ChEBI" id="CHEBI:57705"/>
    </ligand>
</feature>
<dbReference type="EMBL" id="SLWV01000002">
    <property type="protein sequence ID" value="TCO79306.1"/>
    <property type="molecule type" value="Genomic_DNA"/>
</dbReference>
<evidence type="ECO:0000313" key="14">
    <source>
        <dbReference type="Proteomes" id="UP000294919"/>
    </source>
</evidence>
<keyword evidence="2 10" id="KW-0132">Cell division</keyword>
<comment type="similarity">
    <text evidence="10">Belongs to the glycosyltransferase 28 family. MurG subfamily.</text>
</comment>
<evidence type="ECO:0000259" key="11">
    <source>
        <dbReference type="Pfam" id="PF03033"/>
    </source>
</evidence>
<evidence type="ECO:0000256" key="6">
    <source>
        <dbReference type="ARBA" id="ARBA00022984"/>
    </source>
</evidence>
<comment type="pathway">
    <text evidence="10">Cell wall biogenesis; peptidoglycan biosynthesis.</text>
</comment>
<keyword evidence="8 10" id="KW-0131">Cell cycle</keyword>
<dbReference type="GO" id="GO:0008360">
    <property type="term" value="P:regulation of cell shape"/>
    <property type="evidence" value="ECO:0007669"/>
    <property type="project" value="UniProtKB-KW"/>
</dbReference>
<dbReference type="SUPFAM" id="SSF53756">
    <property type="entry name" value="UDP-Glycosyltransferase/glycogen phosphorylase"/>
    <property type="match status" value="1"/>
</dbReference>
<keyword evidence="5 10" id="KW-0133">Cell shape</keyword>
<evidence type="ECO:0000256" key="7">
    <source>
        <dbReference type="ARBA" id="ARBA00023136"/>
    </source>
</evidence>
<feature type="binding site" evidence="10">
    <location>
        <position position="196"/>
    </location>
    <ligand>
        <name>UDP-N-acetyl-alpha-D-glucosamine</name>
        <dbReference type="ChEBI" id="CHEBI:57705"/>
    </ligand>
</feature>
<keyword evidence="14" id="KW-1185">Reference proteome</keyword>
<feature type="binding site" evidence="10">
    <location>
        <position position="299"/>
    </location>
    <ligand>
        <name>UDP-N-acetyl-alpha-D-glucosamine</name>
        <dbReference type="ChEBI" id="CHEBI:57705"/>
    </ligand>
</feature>
<comment type="catalytic activity">
    <reaction evidence="10">
        <text>di-trans,octa-cis-undecaprenyl diphospho-N-acetyl-alpha-D-muramoyl-L-alanyl-D-glutamyl-meso-2,6-diaminopimeloyl-D-alanyl-D-alanine + UDP-N-acetyl-alpha-D-glucosamine = di-trans,octa-cis-undecaprenyl diphospho-[N-acetyl-alpha-D-glucosaminyl-(1-&gt;4)]-N-acetyl-alpha-D-muramoyl-L-alanyl-D-glutamyl-meso-2,6-diaminopimeloyl-D-alanyl-D-alanine + UDP + H(+)</text>
        <dbReference type="Rhea" id="RHEA:31227"/>
        <dbReference type="ChEBI" id="CHEBI:15378"/>
        <dbReference type="ChEBI" id="CHEBI:57705"/>
        <dbReference type="ChEBI" id="CHEBI:58223"/>
        <dbReference type="ChEBI" id="CHEBI:61387"/>
        <dbReference type="ChEBI" id="CHEBI:61388"/>
        <dbReference type="EC" id="2.4.1.227"/>
    </reaction>
</comment>
<dbReference type="Proteomes" id="UP000294919">
    <property type="component" value="Unassembled WGS sequence"/>
</dbReference>
<keyword evidence="1 10" id="KW-1003">Cell membrane</keyword>
<name>A0A4R2L5U9_9FIRM</name>
<organism evidence="13 14">
    <name type="scientific">Marinisporobacter balticus</name>
    <dbReference type="NCBI Taxonomy" id="2018667"/>
    <lineage>
        <taxon>Bacteria</taxon>
        <taxon>Bacillati</taxon>
        <taxon>Bacillota</taxon>
        <taxon>Clostridia</taxon>
        <taxon>Peptostreptococcales</taxon>
        <taxon>Thermotaleaceae</taxon>
        <taxon>Marinisporobacter</taxon>
    </lineage>
</organism>
<dbReference type="NCBIfam" id="TIGR01133">
    <property type="entry name" value="murG"/>
    <property type="match status" value="1"/>
</dbReference>
<dbReference type="PANTHER" id="PTHR21015">
    <property type="entry name" value="UDP-N-ACETYLGLUCOSAMINE--N-ACETYLMURAMYL-(PENTAPEPTIDE) PYROPHOSPHORYL-UNDECAPRENOL N-ACETYLGLUCOSAMINE TRANSFERASE 1"/>
    <property type="match status" value="1"/>
</dbReference>
<feature type="binding site" evidence="10">
    <location>
        <position position="124"/>
    </location>
    <ligand>
        <name>UDP-N-acetyl-alpha-D-glucosamine</name>
        <dbReference type="ChEBI" id="CHEBI:57705"/>
    </ligand>
</feature>
<feature type="domain" description="Glycosyltransferase family 28 N-terminal" evidence="11">
    <location>
        <begin position="3"/>
        <end position="142"/>
    </location>
</feature>
<dbReference type="OrthoDB" id="9808936at2"/>
<reference evidence="13 14" key="1">
    <citation type="submission" date="2019-03" db="EMBL/GenBank/DDBJ databases">
        <title>Genomic Encyclopedia of Type Strains, Phase IV (KMG-IV): sequencing the most valuable type-strain genomes for metagenomic binning, comparative biology and taxonomic classification.</title>
        <authorList>
            <person name="Goeker M."/>
        </authorList>
    </citation>
    <scope>NUCLEOTIDE SEQUENCE [LARGE SCALE GENOMIC DNA]</scope>
    <source>
        <strain evidence="13 14">DSM 102940</strain>
    </source>
</reference>
<dbReference type="CDD" id="cd03785">
    <property type="entry name" value="GT28_MurG"/>
    <property type="match status" value="1"/>
</dbReference>
<dbReference type="HAMAP" id="MF_00033">
    <property type="entry name" value="MurG"/>
    <property type="match status" value="1"/>
</dbReference>